<reference evidence="1 2" key="1">
    <citation type="submission" date="2023-08" db="EMBL/GenBank/DDBJ databases">
        <title>A Necator americanus chromosomal reference genome.</title>
        <authorList>
            <person name="Ilik V."/>
            <person name="Petrzelkova K.J."/>
            <person name="Pardy F."/>
            <person name="Fuh T."/>
            <person name="Niatou-Singa F.S."/>
            <person name="Gouil Q."/>
            <person name="Baker L."/>
            <person name="Ritchie M.E."/>
            <person name="Jex A.R."/>
            <person name="Gazzola D."/>
            <person name="Li H."/>
            <person name="Toshio Fujiwara R."/>
            <person name="Zhan B."/>
            <person name="Aroian R.V."/>
            <person name="Pafco B."/>
            <person name="Schwarz E.M."/>
        </authorList>
    </citation>
    <scope>NUCLEOTIDE SEQUENCE [LARGE SCALE GENOMIC DNA]</scope>
    <source>
        <strain evidence="1 2">Aroian</strain>
        <tissue evidence="1">Whole animal</tissue>
    </source>
</reference>
<sequence length="82" mass="8923">MRSGGEYACVVVRRRVRLISCRAVKRGGGGTGCGGWLAGCLDSPTTSQPLSFRKNADTQSKDKYVVEAVDRRLTQWDEGSSK</sequence>
<accession>A0ABR1D9M8</accession>
<name>A0ABR1D9M8_NECAM</name>
<protein>
    <submittedName>
        <fullName evidence="1">Uncharacterized protein</fullName>
    </submittedName>
</protein>
<evidence type="ECO:0000313" key="1">
    <source>
        <dbReference type="EMBL" id="KAK6746920.1"/>
    </source>
</evidence>
<dbReference type="EMBL" id="JAVFWL010000004">
    <property type="protein sequence ID" value="KAK6746920.1"/>
    <property type="molecule type" value="Genomic_DNA"/>
</dbReference>
<evidence type="ECO:0000313" key="2">
    <source>
        <dbReference type="Proteomes" id="UP001303046"/>
    </source>
</evidence>
<gene>
    <name evidence="1" type="primary">Necator_chrIV.g13559</name>
    <name evidence="1" type="ORF">RB195_000268</name>
</gene>
<proteinExistence type="predicted"/>
<organism evidence="1 2">
    <name type="scientific">Necator americanus</name>
    <name type="common">Human hookworm</name>
    <dbReference type="NCBI Taxonomy" id="51031"/>
    <lineage>
        <taxon>Eukaryota</taxon>
        <taxon>Metazoa</taxon>
        <taxon>Ecdysozoa</taxon>
        <taxon>Nematoda</taxon>
        <taxon>Chromadorea</taxon>
        <taxon>Rhabditida</taxon>
        <taxon>Rhabditina</taxon>
        <taxon>Rhabditomorpha</taxon>
        <taxon>Strongyloidea</taxon>
        <taxon>Ancylostomatidae</taxon>
        <taxon>Bunostominae</taxon>
        <taxon>Necator</taxon>
    </lineage>
</organism>
<comment type="caution">
    <text evidence="1">The sequence shown here is derived from an EMBL/GenBank/DDBJ whole genome shotgun (WGS) entry which is preliminary data.</text>
</comment>
<keyword evidence="2" id="KW-1185">Reference proteome</keyword>
<dbReference type="Proteomes" id="UP001303046">
    <property type="component" value="Unassembled WGS sequence"/>
</dbReference>